<dbReference type="SMART" id="SM00343">
    <property type="entry name" value="ZnF_C2HC"/>
    <property type="match status" value="2"/>
</dbReference>
<dbReference type="EMBL" id="JAPWTK010000001">
    <property type="protein sequence ID" value="KAJ8963370.1"/>
    <property type="molecule type" value="Genomic_DNA"/>
</dbReference>
<keyword evidence="1" id="KW-0808">Transferase</keyword>
<feature type="region of interest" description="Disordered" evidence="6">
    <location>
        <begin position="236"/>
        <end position="260"/>
    </location>
</feature>
<keyword evidence="9" id="KW-1185">Reference proteome</keyword>
<protein>
    <recommendedName>
        <fullName evidence="7">CCHC-type domain-containing protein</fullName>
    </recommendedName>
</protein>
<feature type="compositionally biased region" description="Basic and acidic residues" evidence="6">
    <location>
        <begin position="16"/>
        <end position="38"/>
    </location>
</feature>
<feature type="domain" description="CCHC-type" evidence="7">
    <location>
        <begin position="270"/>
        <end position="286"/>
    </location>
</feature>
<gene>
    <name evidence="8" type="ORF">NQ318_018846</name>
</gene>
<reference evidence="8" key="1">
    <citation type="journal article" date="2023" name="Insect Mol. Biol.">
        <title>Genome sequencing provides insights into the evolution of gene families encoding plant cell wall-degrading enzymes in longhorned beetles.</title>
        <authorList>
            <person name="Shin N.R."/>
            <person name="Okamura Y."/>
            <person name="Kirsch R."/>
            <person name="Pauchet Y."/>
        </authorList>
    </citation>
    <scope>NUCLEOTIDE SEQUENCE</scope>
    <source>
        <strain evidence="8">AMC_N1</strain>
    </source>
</reference>
<evidence type="ECO:0000256" key="1">
    <source>
        <dbReference type="ARBA" id="ARBA00022679"/>
    </source>
</evidence>
<name>A0AAV8ZHG6_9CUCU</name>
<keyword evidence="5" id="KW-0862">Zinc</keyword>
<dbReference type="InterPro" id="IPR050951">
    <property type="entry name" value="Retrovirus_Pol_polyprotein"/>
</dbReference>
<dbReference type="Gene3D" id="4.10.60.10">
    <property type="entry name" value="Zinc finger, CCHC-type"/>
    <property type="match status" value="1"/>
</dbReference>
<dbReference type="Pfam" id="PF13975">
    <property type="entry name" value="gag-asp_proteas"/>
    <property type="match status" value="1"/>
</dbReference>
<dbReference type="InterPro" id="IPR036875">
    <property type="entry name" value="Znf_CCHC_sf"/>
</dbReference>
<dbReference type="GO" id="GO:0008270">
    <property type="term" value="F:zinc ion binding"/>
    <property type="evidence" value="ECO:0007669"/>
    <property type="project" value="UniProtKB-KW"/>
</dbReference>
<keyword evidence="4" id="KW-0255">Endonuclease</keyword>
<feature type="region of interest" description="Disordered" evidence="6">
    <location>
        <begin position="1"/>
        <end position="38"/>
    </location>
</feature>
<dbReference type="Proteomes" id="UP001162162">
    <property type="component" value="Unassembled WGS sequence"/>
</dbReference>
<dbReference type="InterPro" id="IPR021109">
    <property type="entry name" value="Peptidase_aspartic_dom_sf"/>
</dbReference>
<proteinExistence type="predicted"/>
<accession>A0AAV8ZHG6</accession>
<keyword evidence="5" id="KW-0863">Zinc-finger</keyword>
<keyword evidence="3" id="KW-0540">Nuclease</keyword>
<dbReference type="PANTHER" id="PTHR37984">
    <property type="entry name" value="PROTEIN CBG26694"/>
    <property type="match status" value="1"/>
</dbReference>
<evidence type="ECO:0000259" key="7">
    <source>
        <dbReference type="PROSITE" id="PS50158"/>
    </source>
</evidence>
<organism evidence="8 9">
    <name type="scientific">Aromia moschata</name>
    <dbReference type="NCBI Taxonomy" id="1265417"/>
    <lineage>
        <taxon>Eukaryota</taxon>
        <taxon>Metazoa</taxon>
        <taxon>Ecdysozoa</taxon>
        <taxon>Arthropoda</taxon>
        <taxon>Hexapoda</taxon>
        <taxon>Insecta</taxon>
        <taxon>Pterygota</taxon>
        <taxon>Neoptera</taxon>
        <taxon>Endopterygota</taxon>
        <taxon>Coleoptera</taxon>
        <taxon>Polyphaga</taxon>
        <taxon>Cucujiformia</taxon>
        <taxon>Chrysomeloidea</taxon>
        <taxon>Cerambycidae</taxon>
        <taxon>Cerambycinae</taxon>
        <taxon>Callichromatini</taxon>
        <taxon>Aromia</taxon>
    </lineage>
</organism>
<comment type="caution">
    <text evidence="8">The sequence shown here is derived from an EMBL/GenBank/DDBJ whole genome shotgun (WGS) entry which is preliminary data.</text>
</comment>
<dbReference type="AlphaFoldDB" id="A0AAV8ZHG6"/>
<dbReference type="GO" id="GO:0003676">
    <property type="term" value="F:nucleic acid binding"/>
    <property type="evidence" value="ECO:0007669"/>
    <property type="project" value="InterPro"/>
</dbReference>
<keyword evidence="4" id="KW-0378">Hydrolase</keyword>
<evidence type="ECO:0000256" key="6">
    <source>
        <dbReference type="SAM" id="MobiDB-lite"/>
    </source>
</evidence>
<dbReference type="SUPFAM" id="SSF57756">
    <property type="entry name" value="Retrovirus zinc finger-like domains"/>
    <property type="match status" value="1"/>
</dbReference>
<keyword evidence="2" id="KW-0548">Nucleotidyltransferase</keyword>
<evidence type="ECO:0000256" key="2">
    <source>
        <dbReference type="ARBA" id="ARBA00022695"/>
    </source>
</evidence>
<evidence type="ECO:0000256" key="4">
    <source>
        <dbReference type="ARBA" id="ARBA00022759"/>
    </source>
</evidence>
<evidence type="ECO:0000313" key="8">
    <source>
        <dbReference type="EMBL" id="KAJ8963370.1"/>
    </source>
</evidence>
<dbReference type="CDD" id="cd00303">
    <property type="entry name" value="retropepsin_like"/>
    <property type="match status" value="1"/>
</dbReference>
<dbReference type="Gene3D" id="2.40.70.10">
    <property type="entry name" value="Acid Proteases"/>
    <property type="match status" value="1"/>
</dbReference>
<dbReference type="InterPro" id="IPR001878">
    <property type="entry name" value="Znf_CCHC"/>
</dbReference>
<dbReference type="SUPFAM" id="SSF50630">
    <property type="entry name" value="Acid proteases"/>
    <property type="match status" value="1"/>
</dbReference>
<feature type="compositionally biased region" description="Acidic residues" evidence="6">
    <location>
        <begin position="706"/>
        <end position="715"/>
    </location>
</feature>
<keyword evidence="5" id="KW-0479">Metal-binding</keyword>
<evidence type="ECO:0000256" key="3">
    <source>
        <dbReference type="ARBA" id="ARBA00022722"/>
    </source>
</evidence>
<feature type="region of interest" description="Disordered" evidence="6">
    <location>
        <begin position="699"/>
        <end position="725"/>
    </location>
</feature>
<evidence type="ECO:0000256" key="5">
    <source>
        <dbReference type="PROSITE-ProRule" id="PRU00047"/>
    </source>
</evidence>
<dbReference type="GO" id="GO:0016779">
    <property type="term" value="F:nucleotidyltransferase activity"/>
    <property type="evidence" value="ECO:0007669"/>
    <property type="project" value="UniProtKB-KW"/>
</dbReference>
<sequence>MGKDRHVSSRKRYRSPSREQRRSRSRSRERFGGDRHGDDRRRIRHLETLVERLVRRESQSSTSSQTVIRMTVKSDCIPEFSLNQPNQSAKKWVEKIDQLALVNRWNENTTIQLMQNRLTGLARTWYDNLTKYTYTWSEWKELLIKTFPEHYDFAATMKKMVSRVMEPHETVTQYYFAKLNLIQACRITGKDAVSMLIDGLPNPILQNGAISGRYNTPEELYSQYFSTLKITPVEPGTYSKESNKSGHKKMGSGDTSKRYHPYREGKREIRCYNCKELGHISTKCTKPKLECTKCKLLGHEAKDCRSKRAKVQLLCSSSIQNCYFVDCEVNKQVVRGYLDTGCSVITISQTVALNLHLTQHPSSQPISGYAGGITRAIGETTINLTVDLITSQVTALVVPDSVQSVPIIIGQPFLNRAGVTMVMRDGKIRLFERHLAALPDIDNLPSPRVTVYSKDDCVIPANTVGYIEVCCPDHVIGDVFIEGSTRQRPGQEYNIPSCITSVKNGVIAVRNTSPTDVHFAKKQLLTRGTVCSPASTTETGLADIMTQVGSNLNDQQCNQLLTLLNDFRECFAVNTTELGYQPRQANDSFLSNEVCEVETTDDLAAARCQASEKIIRSQEKQKTVYDKRRIPTPKYEVGQQVLIRKVIPSNDGKSRKLLQKYSGPYEIVKILDKDRLVVKDLPGTTRSRRPFEGIVSTDKVKPYIDDMNDSEETGSDESSNTLDDK</sequence>
<dbReference type="PROSITE" id="PS50158">
    <property type="entry name" value="ZF_CCHC"/>
    <property type="match status" value="1"/>
</dbReference>
<feature type="compositionally biased region" description="Polar residues" evidence="6">
    <location>
        <begin position="716"/>
        <end position="725"/>
    </location>
</feature>
<dbReference type="Pfam" id="PF00098">
    <property type="entry name" value="zf-CCHC"/>
    <property type="match status" value="1"/>
</dbReference>
<evidence type="ECO:0000313" key="9">
    <source>
        <dbReference type="Proteomes" id="UP001162162"/>
    </source>
</evidence>
<dbReference type="GO" id="GO:0004519">
    <property type="term" value="F:endonuclease activity"/>
    <property type="evidence" value="ECO:0007669"/>
    <property type="project" value="UniProtKB-KW"/>
</dbReference>
<dbReference type="PANTHER" id="PTHR37984:SF5">
    <property type="entry name" value="PROTEIN NYNRIN-LIKE"/>
    <property type="match status" value="1"/>
</dbReference>